<dbReference type="PANTHER" id="PTHR43378">
    <property type="entry name" value="UDP-3-O-ACYLGLUCOSAMINE N-ACYLTRANSFERASE"/>
    <property type="match status" value="1"/>
</dbReference>
<dbReference type="Proteomes" id="UP000244005">
    <property type="component" value="Unassembled WGS sequence"/>
</dbReference>
<dbReference type="OrthoDB" id="2355at2759"/>
<dbReference type="Pfam" id="PF00132">
    <property type="entry name" value="Hexapep"/>
    <property type="match status" value="1"/>
</dbReference>
<dbReference type="AlphaFoldDB" id="A0A2R6XID0"/>
<proteinExistence type="predicted"/>
<evidence type="ECO:0000256" key="2">
    <source>
        <dbReference type="ARBA" id="ARBA00022556"/>
    </source>
</evidence>
<dbReference type="SUPFAM" id="SSF51161">
    <property type="entry name" value="Trimeric LpxA-like enzymes"/>
    <property type="match status" value="1"/>
</dbReference>
<name>A0A2R6XID0_MARPO</name>
<evidence type="ECO:0008006" key="8">
    <source>
        <dbReference type="Google" id="ProtNLM"/>
    </source>
</evidence>
<dbReference type="GO" id="GO:0016020">
    <property type="term" value="C:membrane"/>
    <property type="evidence" value="ECO:0007669"/>
    <property type="project" value="GOC"/>
</dbReference>
<sequence>MPNLTMRPFLRLLCAPQFPAPSHACRLSMLSYKDLVYDSVQPSRIGHSCCTSSPFACYSNLRKRKEFNGDGDTPKRWFTSSGFTSVAHSCSEEKKLRSRVEMQAARNADGMLTEAKYEDLETWSRGGGFVHNLAQVDETVVVEVGAVVHAYALIGPNSHISSGSIVGDHVVIGSNTRLGFNVSLQNCSVGDSCTLHNGVCVGQDGFGFTINDKGEVVKKPQLLKVQIGSFVEIGANSCVDRGSWRDTVIGDHTKIDNLVQIGHNVVVGRCCLLCGQVGLAGSSTLGDYVVMGGKSGVADHISIASKVRIAAKSAVISHITEPGDYAGFPAVLAKEWRRSMVALRKLGRRGDSEPL</sequence>
<dbReference type="EMBL" id="KZ772685">
    <property type="protein sequence ID" value="PTQ45870.1"/>
    <property type="molecule type" value="Genomic_DNA"/>
</dbReference>
<dbReference type="NCBIfam" id="NF002060">
    <property type="entry name" value="PRK00892.1"/>
    <property type="match status" value="1"/>
</dbReference>
<dbReference type="GO" id="GO:0103118">
    <property type="term" value="F:UDP-3-O-[(3R)-3-hydroxyacyl]-glucosamine N-acyltransferase activity"/>
    <property type="evidence" value="ECO:0000318"/>
    <property type="project" value="GO_Central"/>
</dbReference>
<keyword evidence="3" id="KW-0808">Transferase</keyword>
<evidence type="ECO:0000256" key="3">
    <source>
        <dbReference type="ARBA" id="ARBA00022679"/>
    </source>
</evidence>
<dbReference type="InterPro" id="IPR007691">
    <property type="entry name" value="LpxD"/>
</dbReference>
<dbReference type="PANTHER" id="PTHR43378:SF2">
    <property type="entry name" value="UDP-3-O-ACYLGLUCOSAMINE N-ACYLTRANSFERASE 1, MITOCHONDRIAL-RELATED"/>
    <property type="match status" value="1"/>
</dbReference>
<dbReference type="Gramene" id="Mp8g06960.1">
    <property type="protein sequence ID" value="Mp8g06960.1.cds"/>
    <property type="gene ID" value="Mp8g06960"/>
</dbReference>
<organism evidence="6 7">
    <name type="scientific">Marchantia polymorpha</name>
    <name type="common">Common liverwort</name>
    <name type="synonym">Marchantia aquatica</name>
    <dbReference type="NCBI Taxonomy" id="3197"/>
    <lineage>
        <taxon>Eukaryota</taxon>
        <taxon>Viridiplantae</taxon>
        <taxon>Streptophyta</taxon>
        <taxon>Embryophyta</taxon>
        <taxon>Marchantiophyta</taxon>
        <taxon>Marchantiopsida</taxon>
        <taxon>Marchantiidae</taxon>
        <taxon>Marchantiales</taxon>
        <taxon>Marchantiaceae</taxon>
        <taxon>Marchantia</taxon>
    </lineage>
</organism>
<dbReference type="CDD" id="cd03352">
    <property type="entry name" value="LbH_LpxD"/>
    <property type="match status" value="1"/>
</dbReference>
<dbReference type="Gene3D" id="2.160.10.10">
    <property type="entry name" value="Hexapeptide repeat proteins"/>
    <property type="match status" value="1"/>
</dbReference>
<dbReference type="GO" id="GO:0009245">
    <property type="term" value="P:lipid A biosynthetic process"/>
    <property type="evidence" value="ECO:0007669"/>
    <property type="project" value="UniProtKB-KW"/>
</dbReference>
<evidence type="ECO:0000313" key="6">
    <source>
        <dbReference type="EMBL" id="PTQ45870.1"/>
    </source>
</evidence>
<dbReference type="GO" id="GO:0016410">
    <property type="term" value="F:N-acyltransferase activity"/>
    <property type="evidence" value="ECO:0007669"/>
    <property type="project" value="InterPro"/>
</dbReference>
<keyword evidence="4" id="KW-0443">Lipid metabolism</keyword>
<dbReference type="NCBIfam" id="TIGR01853">
    <property type="entry name" value="lipid_A_lpxD"/>
    <property type="match status" value="1"/>
</dbReference>
<dbReference type="GO" id="GO:2001289">
    <property type="term" value="P:lipid X metabolic process"/>
    <property type="evidence" value="ECO:0000318"/>
    <property type="project" value="GO_Central"/>
</dbReference>
<evidence type="ECO:0000256" key="1">
    <source>
        <dbReference type="ARBA" id="ARBA00022516"/>
    </source>
</evidence>
<keyword evidence="7" id="KW-1185">Reference proteome</keyword>
<gene>
    <name evidence="6" type="ORF">MARPO_0013s0096</name>
</gene>
<dbReference type="InterPro" id="IPR011004">
    <property type="entry name" value="Trimer_LpxA-like_sf"/>
</dbReference>
<reference evidence="7" key="1">
    <citation type="journal article" date="2017" name="Cell">
        <title>Insights into land plant evolution garnered from the Marchantia polymorpha genome.</title>
        <authorList>
            <person name="Bowman J.L."/>
            <person name="Kohchi T."/>
            <person name="Yamato K.T."/>
            <person name="Jenkins J."/>
            <person name="Shu S."/>
            <person name="Ishizaki K."/>
            <person name="Yamaoka S."/>
            <person name="Nishihama R."/>
            <person name="Nakamura Y."/>
            <person name="Berger F."/>
            <person name="Adam C."/>
            <person name="Aki S.S."/>
            <person name="Althoff F."/>
            <person name="Araki T."/>
            <person name="Arteaga-Vazquez M.A."/>
            <person name="Balasubrmanian S."/>
            <person name="Barry K."/>
            <person name="Bauer D."/>
            <person name="Boehm C.R."/>
            <person name="Briginshaw L."/>
            <person name="Caballero-Perez J."/>
            <person name="Catarino B."/>
            <person name="Chen F."/>
            <person name="Chiyoda S."/>
            <person name="Chovatia M."/>
            <person name="Davies K.M."/>
            <person name="Delmans M."/>
            <person name="Demura T."/>
            <person name="Dierschke T."/>
            <person name="Dolan L."/>
            <person name="Dorantes-Acosta A.E."/>
            <person name="Eklund D.M."/>
            <person name="Florent S.N."/>
            <person name="Flores-Sandoval E."/>
            <person name="Fujiyama A."/>
            <person name="Fukuzawa H."/>
            <person name="Galik B."/>
            <person name="Grimanelli D."/>
            <person name="Grimwood J."/>
            <person name="Grossniklaus U."/>
            <person name="Hamada T."/>
            <person name="Haseloff J."/>
            <person name="Hetherington A.J."/>
            <person name="Higo A."/>
            <person name="Hirakawa Y."/>
            <person name="Hundley H.N."/>
            <person name="Ikeda Y."/>
            <person name="Inoue K."/>
            <person name="Inoue S.I."/>
            <person name="Ishida S."/>
            <person name="Jia Q."/>
            <person name="Kakita M."/>
            <person name="Kanazawa T."/>
            <person name="Kawai Y."/>
            <person name="Kawashima T."/>
            <person name="Kennedy M."/>
            <person name="Kinose K."/>
            <person name="Kinoshita T."/>
            <person name="Kohara Y."/>
            <person name="Koide E."/>
            <person name="Komatsu K."/>
            <person name="Kopischke S."/>
            <person name="Kubo M."/>
            <person name="Kyozuka J."/>
            <person name="Lagercrantz U."/>
            <person name="Lin S.S."/>
            <person name="Lindquist E."/>
            <person name="Lipzen A.M."/>
            <person name="Lu C.W."/>
            <person name="De Luna E."/>
            <person name="Martienssen R.A."/>
            <person name="Minamino N."/>
            <person name="Mizutani M."/>
            <person name="Mizutani M."/>
            <person name="Mochizuki N."/>
            <person name="Monte I."/>
            <person name="Mosher R."/>
            <person name="Nagasaki H."/>
            <person name="Nakagami H."/>
            <person name="Naramoto S."/>
            <person name="Nishitani K."/>
            <person name="Ohtani M."/>
            <person name="Okamoto T."/>
            <person name="Okumura M."/>
            <person name="Phillips J."/>
            <person name="Pollak B."/>
            <person name="Reinders A."/>
            <person name="Rovekamp M."/>
            <person name="Sano R."/>
            <person name="Sawa S."/>
            <person name="Schmid M.W."/>
            <person name="Shirakawa M."/>
            <person name="Solano R."/>
            <person name="Spunde A."/>
            <person name="Suetsugu N."/>
            <person name="Sugano S."/>
            <person name="Sugiyama A."/>
            <person name="Sun R."/>
            <person name="Suzuki Y."/>
            <person name="Takenaka M."/>
            <person name="Takezawa D."/>
            <person name="Tomogane H."/>
            <person name="Tsuzuki M."/>
            <person name="Ueda T."/>
            <person name="Umeda M."/>
            <person name="Ward J.M."/>
            <person name="Watanabe Y."/>
            <person name="Yazaki K."/>
            <person name="Yokoyama R."/>
            <person name="Yoshitake Y."/>
            <person name="Yotsui I."/>
            <person name="Zachgo S."/>
            <person name="Schmutz J."/>
        </authorList>
    </citation>
    <scope>NUCLEOTIDE SEQUENCE [LARGE SCALE GENOMIC DNA]</scope>
    <source>
        <strain evidence="7">Tak-1</strain>
    </source>
</reference>
<keyword evidence="2" id="KW-0441">Lipid A biosynthesis</keyword>
<dbReference type="InterPro" id="IPR001451">
    <property type="entry name" value="Hexapep"/>
</dbReference>
<dbReference type="GO" id="GO:0005739">
    <property type="term" value="C:mitochondrion"/>
    <property type="evidence" value="ECO:0000318"/>
    <property type="project" value="GO_Central"/>
</dbReference>
<keyword evidence="5" id="KW-0012">Acyltransferase</keyword>
<protein>
    <recommendedName>
        <fullName evidence="8">UDP-3-O-[3-hydroxymyristoyl] glucosamine N-acyltransferase non-repeat region domain-containing protein</fullName>
    </recommendedName>
</protein>
<evidence type="ECO:0000256" key="5">
    <source>
        <dbReference type="ARBA" id="ARBA00023315"/>
    </source>
</evidence>
<dbReference type="OMA" id="PAMEIHE"/>
<evidence type="ECO:0000256" key="4">
    <source>
        <dbReference type="ARBA" id="ARBA00023098"/>
    </source>
</evidence>
<accession>A0A2R6XID0</accession>
<evidence type="ECO:0000313" key="7">
    <source>
        <dbReference type="Proteomes" id="UP000244005"/>
    </source>
</evidence>
<keyword evidence="1" id="KW-0444">Lipid biosynthesis</keyword>